<accession>A0A485KEQ9</accession>
<dbReference type="EMBL" id="CAADRA010000532">
    <property type="protein sequence ID" value="VFT80411.1"/>
    <property type="molecule type" value="Genomic_DNA"/>
</dbReference>
<keyword evidence="1" id="KW-0812">Transmembrane</keyword>
<dbReference type="EMBL" id="VJMH01000532">
    <property type="protein sequence ID" value="KAF0715704.1"/>
    <property type="molecule type" value="Genomic_DNA"/>
</dbReference>
<sequence>MNCLTLLDVVPPFVDAFLPRAAFLSMPDIHAVASHFRPWTCISFKMPGCPMTRMSSVESAFEMADGLDFWAWRFAYQWATGCREIVALAGNCGTLRVLSTVVAPVLFHMIPSELPCSLSLYVVYGVQYVTGVVVVLAVVVVVLTILGRGGCIVWVGRPLLLLRALSAFCMLSTSQLALVTDATASLSRLATPAPAWAISILTTILVSGEVCWLSNILQGMASVVTQAHTRHYSSKSNYIVWNTTAVLALVVPLQARTTFGRERRSTVMDYSFACSAGVVAIGSSSRLVTLVGLTIASIVGSFGIEWCRRPHLTAVNPPSLNLNSLAADAFALEEWTHGIVYLVLVSAFLNGLVVLDVRHLLYMHDVKTWRTYKIQKSRNVQSSFGACVPLSE</sequence>
<keyword evidence="1" id="KW-0472">Membrane</keyword>
<reference evidence="3 4" key="1">
    <citation type="submission" date="2019-03" db="EMBL/GenBank/DDBJ databases">
        <authorList>
            <person name="Gaulin E."/>
            <person name="Dumas B."/>
        </authorList>
    </citation>
    <scope>NUCLEOTIDE SEQUENCE [LARGE SCALE GENOMIC DNA]</scope>
    <source>
        <strain evidence="3">CBS 568.67</strain>
    </source>
</reference>
<feature type="transmembrane region" description="Helical" evidence="1">
    <location>
        <begin position="238"/>
        <end position="255"/>
    </location>
</feature>
<feature type="transmembrane region" description="Helical" evidence="1">
    <location>
        <begin position="159"/>
        <end position="178"/>
    </location>
</feature>
<feature type="transmembrane region" description="Helical" evidence="1">
    <location>
        <begin position="121"/>
        <end position="147"/>
    </location>
</feature>
<dbReference type="Proteomes" id="UP000332933">
    <property type="component" value="Unassembled WGS sequence"/>
</dbReference>
<keyword evidence="4" id="KW-1185">Reference proteome</keyword>
<reference evidence="2" key="2">
    <citation type="submission" date="2019-06" db="EMBL/GenBank/DDBJ databases">
        <title>Genomics analysis of Aphanomyces spp. identifies a new class of oomycete effector associated with host adaptation.</title>
        <authorList>
            <person name="Gaulin E."/>
        </authorList>
    </citation>
    <scope>NUCLEOTIDE SEQUENCE</scope>
    <source>
        <strain evidence="2">CBS 578.67</strain>
    </source>
</reference>
<evidence type="ECO:0000256" key="1">
    <source>
        <dbReference type="SAM" id="Phobius"/>
    </source>
</evidence>
<keyword evidence="1" id="KW-1133">Transmembrane helix</keyword>
<proteinExistence type="predicted"/>
<feature type="transmembrane region" description="Helical" evidence="1">
    <location>
        <begin position="193"/>
        <end position="217"/>
    </location>
</feature>
<evidence type="ECO:0000313" key="2">
    <source>
        <dbReference type="EMBL" id="KAF0715704.1"/>
    </source>
</evidence>
<feature type="transmembrane region" description="Helical" evidence="1">
    <location>
        <begin position="338"/>
        <end position="357"/>
    </location>
</feature>
<organism evidence="3 4">
    <name type="scientific">Aphanomyces stellatus</name>
    <dbReference type="NCBI Taxonomy" id="120398"/>
    <lineage>
        <taxon>Eukaryota</taxon>
        <taxon>Sar</taxon>
        <taxon>Stramenopiles</taxon>
        <taxon>Oomycota</taxon>
        <taxon>Saprolegniomycetes</taxon>
        <taxon>Saprolegniales</taxon>
        <taxon>Verrucalvaceae</taxon>
        <taxon>Aphanomyces</taxon>
    </lineage>
</organism>
<evidence type="ECO:0000313" key="3">
    <source>
        <dbReference type="EMBL" id="VFT80411.1"/>
    </source>
</evidence>
<dbReference type="OrthoDB" id="10359902at2759"/>
<evidence type="ECO:0000313" key="4">
    <source>
        <dbReference type="Proteomes" id="UP000332933"/>
    </source>
</evidence>
<gene>
    <name evidence="3" type="primary">Aste57867_3237</name>
    <name evidence="2" type="ORF">As57867_003227</name>
    <name evidence="3" type="ORF">ASTE57867_3237</name>
</gene>
<dbReference type="AlphaFoldDB" id="A0A485KEQ9"/>
<protein>
    <submittedName>
        <fullName evidence="3">Aste57867_3237 protein</fullName>
    </submittedName>
</protein>
<name>A0A485KEQ9_9STRA</name>